<evidence type="ECO:0000256" key="2">
    <source>
        <dbReference type="ARBA" id="ARBA00023015"/>
    </source>
</evidence>
<dbReference type="InterPro" id="IPR000847">
    <property type="entry name" value="LysR_HTH_N"/>
</dbReference>
<keyword evidence="3" id="KW-0238">DNA-binding</keyword>
<keyword evidence="7" id="KW-1185">Reference proteome</keyword>
<dbReference type="PROSITE" id="PS50931">
    <property type="entry name" value="HTH_LYSR"/>
    <property type="match status" value="1"/>
</dbReference>
<keyword evidence="2" id="KW-0805">Transcription regulation</keyword>
<evidence type="ECO:0000259" key="5">
    <source>
        <dbReference type="PROSITE" id="PS50931"/>
    </source>
</evidence>
<dbReference type="InterPro" id="IPR036388">
    <property type="entry name" value="WH-like_DNA-bd_sf"/>
</dbReference>
<dbReference type="RefSeq" id="WP_214377786.1">
    <property type="nucleotide sequence ID" value="NZ_CP075566.1"/>
</dbReference>
<name>A0ABX8ET16_9PSED</name>
<sequence>METLGNLESFVRAAEASSFSEAARRLGISSAAVSKNVARLEANLGTRLFHRSTRSLTLTEAGELFYQQVAEGLETIQGAVNQLGEARKVPAGRLRVSLSPSFAYDYALPLLKTFMERYPAVVPDWQLEMRRVDLIGEGFDVAIGGGMELSPGVVARELAKLHLVVVAAPSWLEGKPLPIKPSELQGVDGIVMRSTSSGRLLNWTLRDSTEGRVDINLKPVAIMNDPEGLCRCAVMGLGVALLPLDRAWPWLQRGELIRLLPDWYVDLGVVSIYYSSKKSLPAKTRVFVDFLLEHFQESLCQHLRAD</sequence>
<gene>
    <name evidence="6" type="ORF">KJF94_18720</name>
</gene>
<dbReference type="Gene3D" id="3.40.190.290">
    <property type="match status" value="1"/>
</dbReference>
<dbReference type="SUPFAM" id="SSF46785">
    <property type="entry name" value="Winged helix' DNA-binding domain"/>
    <property type="match status" value="1"/>
</dbReference>
<evidence type="ECO:0000313" key="7">
    <source>
        <dbReference type="Proteomes" id="UP000681155"/>
    </source>
</evidence>
<evidence type="ECO:0000256" key="3">
    <source>
        <dbReference type="ARBA" id="ARBA00023125"/>
    </source>
</evidence>
<dbReference type="PRINTS" id="PR00039">
    <property type="entry name" value="HTHLYSR"/>
</dbReference>
<dbReference type="InterPro" id="IPR005119">
    <property type="entry name" value="LysR_subst-bd"/>
</dbReference>
<dbReference type="InterPro" id="IPR036390">
    <property type="entry name" value="WH_DNA-bd_sf"/>
</dbReference>
<dbReference type="Gene3D" id="1.10.10.10">
    <property type="entry name" value="Winged helix-like DNA-binding domain superfamily/Winged helix DNA-binding domain"/>
    <property type="match status" value="1"/>
</dbReference>
<dbReference type="Pfam" id="PF03466">
    <property type="entry name" value="LysR_substrate"/>
    <property type="match status" value="1"/>
</dbReference>
<dbReference type="PANTHER" id="PTHR30537">
    <property type="entry name" value="HTH-TYPE TRANSCRIPTIONAL REGULATOR"/>
    <property type="match status" value="1"/>
</dbReference>
<dbReference type="PANTHER" id="PTHR30537:SF72">
    <property type="entry name" value="LYSR FAMILY TRANSCRIPTIONAL REGULATOR"/>
    <property type="match status" value="1"/>
</dbReference>
<dbReference type="Proteomes" id="UP000681155">
    <property type="component" value="Chromosome"/>
</dbReference>
<comment type="similarity">
    <text evidence="1">Belongs to the LysR transcriptional regulatory family.</text>
</comment>
<evidence type="ECO:0000256" key="1">
    <source>
        <dbReference type="ARBA" id="ARBA00009437"/>
    </source>
</evidence>
<proteinExistence type="inferred from homology"/>
<dbReference type="Pfam" id="PF00126">
    <property type="entry name" value="HTH_1"/>
    <property type="match status" value="1"/>
</dbReference>
<dbReference type="EMBL" id="CP075566">
    <property type="protein sequence ID" value="QVW21913.1"/>
    <property type="molecule type" value="Genomic_DNA"/>
</dbReference>
<evidence type="ECO:0000313" key="6">
    <source>
        <dbReference type="EMBL" id="QVW21913.1"/>
    </source>
</evidence>
<feature type="domain" description="HTH lysR-type" evidence="5">
    <location>
        <begin position="1"/>
        <end position="59"/>
    </location>
</feature>
<reference evidence="6 7" key="1">
    <citation type="submission" date="2021-05" db="EMBL/GenBank/DDBJ databases">
        <title>Complete genome of the cytokinin-producing biocontrol strain Pseudomonas fluorescens G20-18.</title>
        <authorList>
            <person name="Nielsen T.K."/>
            <person name="Mekureyaw M.F."/>
            <person name="Hansen L.H."/>
            <person name="Nicolaisen M.H."/>
            <person name="Roitsch T.G."/>
            <person name="Hennessy R.C."/>
        </authorList>
    </citation>
    <scope>NUCLEOTIDE SEQUENCE [LARGE SCALE GENOMIC DNA]</scope>
    <source>
        <strain evidence="6 7">G20-18</strain>
    </source>
</reference>
<organism evidence="6 7">
    <name type="scientific">Pseudomonas hormoni</name>
    <dbReference type="NCBI Taxonomy" id="3093767"/>
    <lineage>
        <taxon>Bacteria</taxon>
        <taxon>Pseudomonadati</taxon>
        <taxon>Pseudomonadota</taxon>
        <taxon>Gammaproteobacteria</taxon>
        <taxon>Pseudomonadales</taxon>
        <taxon>Pseudomonadaceae</taxon>
        <taxon>Pseudomonas</taxon>
    </lineage>
</organism>
<accession>A0ABX8ET16</accession>
<evidence type="ECO:0000256" key="4">
    <source>
        <dbReference type="ARBA" id="ARBA00023163"/>
    </source>
</evidence>
<keyword evidence="4" id="KW-0804">Transcription</keyword>
<dbReference type="CDD" id="cd08422">
    <property type="entry name" value="PBP2_CrgA_like"/>
    <property type="match status" value="1"/>
</dbReference>
<dbReference type="SUPFAM" id="SSF53850">
    <property type="entry name" value="Periplasmic binding protein-like II"/>
    <property type="match status" value="1"/>
</dbReference>
<dbReference type="InterPro" id="IPR058163">
    <property type="entry name" value="LysR-type_TF_proteobact-type"/>
</dbReference>
<protein>
    <submittedName>
        <fullName evidence="6">LysR family transcriptional regulator</fullName>
    </submittedName>
</protein>